<dbReference type="EMBL" id="JAIZAY010000011">
    <property type="protein sequence ID" value="KAJ8033817.1"/>
    <property type="molecule type" value="Genomic_DNA"/>
</dbReference>
<name>A0A9Q1BW37_HOLLE</name>
<sequence>MDIQPFWRAPPSVTSRCAKDDLAYILETIVMTFNLCVQTNYQRQLTSGVQTTEEEVAIHLRDFCLKEMFNNSRVYKYNLSLQIDRLDFNNVVTQWGYMYVYMCRHIHLVHHSMTDALRTKSIAVNARAKNSVCAIGGGPGSDLLGLLIFFREIGMFAPFSEINILDRCTAWKESWVSLQSKLPGQMAQALTCAEYHHFDFFNDVLTDNLRKIIQRSTFITFIKAISPVSAWLKDKSIKYTRITSMDELSVIGIPYTVYYSVCNPGQ</sequence>
<comment type="caution">
    <text evidence="1">The sequence shown here is derived from an EMBL/GenBank/DDBJ whole genome shotgun (WGS) entry which is preliminary data.</text>
</comment>
<keyword evidence="2" id="KW-1185">Reference proteome</keyword>
<dbReference type="Proteomes" id="UP001152320">
    <property type="component" value="Chromosome 11"/>
</dbReference>
<dbReference type="OrthoDB" id="6428524at2759"/>
<evidence type="ECO:0000313" key="1">
    <source>
        <dbReference type="EMBL" id="KAJ8033817.1"/>
    </source>
</evidence>
<protein>
    <submittedName>
        <fullName evidence="1">Uncharacterized protein</fullName>
    </submittedName>
</protein>
<dbReference type="AlphaFoldDB" id="A0A9Q1BW37"/>
<gene>
    <name evidence="1" type="ORF">HOLleu_24179</name>
</gene>
<accession>A0A9Q1BW37</accession>
<reference evidence="1" key="1">
    <citation type="submission" date="2021-10" db="EMBL/GenBank/DDBJ databases">
        <title>Tropical sea cucumber genome reveals ecological adaptation and Cuvierian tubules defense mechanism.</title>
        <authorList>
            <person name="Chen T."/>
        </authorList>
    </citation>
    <scope>NUCLEOTIDE SEQUENCE</scope>
    <source>
        <strain evidence="1">Nanhai2018</strain>
        <tissue evidence="1">Muscle</tissue>
    </source>
</reference>
<organism evidence="1 2">
    <name type="scientific">Holothuria leucospilota</name>
    <name type="common">Black long sea cucumber</name>
    <name type="synonym">Mertensiothuria leucospilota</name>
    <dbReference type="NCBI Taxonomy" id="206669"/>
    <lineage>
        <taxon>Eukaryota</taxon>
        <taxon>Metazoa</taxon>
        <taxon>Echinodermata</taxon>
        <taxon>Eleutherozoa</taxon>
        <taxon>Echinozoa</taxon>
        <taxon>Holothuroidea</taxon>
        <taxon>Aspidochirotacea</taxon>
        <taxon>Aspidochirotida</taxon>
        <taxon>Holothuriidae</taxon>
        <taxon>Holothuria</taxon>
    </lineage>
</organism>
<evidence type="ECO:0000313" key="2">
    <source>
        <dbReference type="Proteomes" id="UP001152320"/>
    </source>
</evidence>
<proteinExistence type="predicted"/>